<dbReference type="EMBL" id="NCVH01000030">
    <property type="protein sequence ID" value="ORO95287.1"/>
    <property type="molecule type" value="Genomic_DNA"/>
</dbReference>
<protein>
    <recommendedName>
        <fullName evidence="1">FRG domain-containing protein</fullName>
    </recommendedName>
</protein>
<gene>
    <name evidence="2" type="ORF">B7698_04250</name>
</gene>
<dbReference type="RefSeq" id="WP_084864745.1">
    <property type="nucleotide sequence ID" value="NZ_NCVH01000030.1"/>
</dbReference>
<dbReference type="Pfam" id="PF08867">
    <property type="entry name" value="FRG"/>
    <property type="match status" value="1"/>
</dbReference>
<reference evidence="2 3" key="1">
    <citation type="journal article" date="2016" name="Eur. J. Clin. Microbiol. Infect. Dis.">
        <title>Whole genome sequencing as a tool for phylogenetic analysis of clinical strains of Mitis group streptococci.</title>
        <authorList>
            <person name="Rasmussen L.H."/>
            <person name="Dargis R."/>
            <person name="Hojholt K."/>
            <person name="Christensen J.J."/>
            <person name="Skovgaard O."/>
            <person name="Justesen U.S."/>
            <person name="Rosenvinge F.S."/>
            <person name="Moser C."/>
            <person name="Lukjancenko O."/>
            <person name="Rasmussen S."/>
            <person name="Nielsen X.C."/>
        </authorList>
    </citation>
    <scope>NUCLEOTIDE SEQUENCE [LARGE SCALE GENOMIC DNA]</scope>
    <source>
        <strain evidence="2 3">RH_17439_08</strain>
    </source>
</reference>
<evidence type="ECO:0000259" key="1">
    <source>
        <dbReference type="SMART" id="SM00901"/>
    </source>
</evidence>
<evidence type="ECO:0000313" key="2">
    <source>
        <dbReference type="EMBL" id="ORO95287.1"/>
    </source>
</evidence>
<comment type="caution">
    <text evidence="2">The sequence shown here is derived from an EMBL/GenBank/DDBJ whole genome shotgun (WGS) entry which is preliminary data.</text>
</comment>
<evidence type="ECO:0000313" key="3">
    <source>
        <dbReference type="Proteomes" id="UP000193367"/>
    </source>
</evidence>
<feature type="domain" description="FRG" evidence="1">
    <location>
        <begin position="29"/>
        <end position="138"/>
    </location>
</feature>
<name>A0A1X1K754_STRMT</name>
<dbReference type="Proteomes" id="UP000193367">
    <property type="component" value="Unassembled WGS sequence"/>
</dbReference>
<organism evidence="2 3">
    <name type="scientific">Streptococcus mitis</name>
    <dbReference type="NCBI Taxonomy" id="28037"/>
    <lineage>
        <taxon>Bacteria</taxon>
        <taxon>Bacillati</taxon>
        <taxon>Bacillota</taxon>
        <taxon>Bacilli</taxon>
        <taxon>Lactobacillales</taxon>
        <taxon>Streptococcaceae</taxon>
        <taxon>Streptococcus</taxon>
        <taxon>Streptococcus mitis group</taxon>
    </lineage>
</organism>
<accession>A0A1X1K754</accession>
<sequence length="421" mass="48625">MVTIGKPINSLEEYTVFINEISTKTQDGPKKTIFFRGESGCYPKRLPGIFRSAKKNNELEPEKSMFKILVEDGTKDYYFEIFQELGWPITSFGTKLFEWIVEVQHYGAVTSILDISMNALVGLFFACSGNQESDGKLYVYTPLTDNEKQYFGHTISIMTALNFIPRSQIDGFIEFLRALMSEFPEEERSRFFSRSFTIADIVHKLTEEFNSKTLSANIEEFGEDVFKIPFKALNIKNMEGVETITVSEDEAKNQIVKLLEPFLQDDPYLSYLGEQGKQNLNIEHYQKYLLSNIEILLAPFLEQLNQNSGRNEILKFPVAIFEDIQKSYIVKPAKINERIKHQSGAFIIPGYISSRGISFEIMQEKIDKSIQQSIRLEYELVIPKEKKQEILEQLRIFGIDEGFIYPDIEHISRAISDKYKI</sequence>
<dbReference type="SMART" id="SM00901">
    <property type="entry name" value="FRG"/>
    <property type="match status" value="1"/>
</dbReference>
<dbReference type="InterPro" id="IPR014966">
    <property type="entry name" value="FRG-dom"/>
</dbReference>
<dbReference type="AlphaFoldDB" id="A0A1X1K754"/>
<proteinExistence type="predicted"/>